<dbReference type="Proteomes" id="UP000264445">
    <property type="component" value="Unassembled WGS sequence"/>
</dbReference>
<evidence type="ECO:0000256" key="1">
    <source>
        <dbReference type="SAM" id="Phobius"/>
    </source>
</evidence>
<accession>A0A117KWB8</accession>
<keyword evidence="1" id="KW-1133">Transmembrane helix</keyword>
<feature type="transmembrane region" description="Helical" evidence="1">
    <location>
        <begin position="171"/>
        <end position="193"/>
    </location>
</feature>
<reference evidence="2 3" key="1">
    <citation type="journal article" date="2018" name="Nat. Biotechnol.">
        <title>A standardized bacterial taxonomy based on genome phylogeny substantially revises the tree of life.</title>
        <authorList>
            <person name="Parks D.H."/>
            <person name="Chuvochina M."/>
            <person name="Waite D.W."/>
            <person name="Rinke C."/>
            <person name="Skarshewski A."/>
            <person name="Chaumeil P.A."/>
            <person name="Hugenholtz P."/>
        </authorList>
    </citation>
    <scope>NUCLEOTIDE SEQUENCE [LARGE SCALE GENOMIC DNA]</scope>
    <source>
        <strain evidence="2">UBA12544</strain>
    </source>
</reference>
<evidence type="ECO:0000313" key="3">
    <source>
        <dbReference type="Proteomes" id="UP000264445"/>
    </source>
</evidence>
<sequence>MKVLLFAIILLLFSHGLSDYIFQTEKMVKRKAGGIFKGFIEHFLIVLSLNIGLMAFFTARAFPYLVILSILHILIDWGKYKLFKSESLTSFVLDQFFHIFTIVLIGLAIADFLRPFFLGAYLQPYFQVFSTLTVYVYVVLGGAIFIKYALLSPLVYIPRAEITTSGRIIGIIERILMTTLVAMGQVAAAGFVIAAKSIARYKELDDKNFAEYYLIGTMLSMLLALLGGILLRFLYQI</sequence>
<comment type="caution">
    <text evidence="2">The sequence shown here is derived from an EMBL/GenBank/DDBJ whole genome shotgun (WGS) entry which is preliminary data.</text>
</comment>
<dbReference type="InterPro" id="IPR021737">
    <property type="entry name" value="Phage_phiKZ_Orf197"/>
</dbReference>
<evidence type="ECO:0000313" key="2">
    <source>
        <dbReference type="EMBL" id="HBT50360.1"/>
    </source>
</evidence>
<feature type="transmembrane region" description="Helical" evidence="1">
    <location>
        <begin position="42"/>
        <end position="75"/>
    </location>
</feature>
<dbReference type="Pfam" id="PF11750">
    <property type="entry name" value="DUF3307"/>
    <property type="match status" value="1"/>
</dbReference>
<keyword evidence="1" id="KW-0812">Transmembrane</keyword>
<gene>
    <name evidence="2" type="ORF">DEA61_11435</name>
</gene>
<dbReference type="EMBL" id="DOLB01000165">
    <property type="protein sequence ID" value="HBT50360.1"/>
    <property type="molecule type" value="Genomic_DNA"/>
</dbReference>
<organism evidence="2 3">
    <name type="scientific">Caldanaerobacter subterraneus</name>
    <dbReference type="NCBI Taxonomy" id="911092"/>
    <lineage>
        <taxon>Bacteria</taxon>
        <taxon>Bacillati</taxon>
        <taxon>Bacillota</taxon>
        <taxon>Clostridia</taxon>
        <taxon>Thermoanaerobacterales</taxon>
        <taxon>Thermoanaerobacteraceae</taxon>
        <taxon>Caldanaerobacter</taxon>
    </lineage>
</organism>
<feature type="transmembrane region" description="Helical" evidence="1">
    <location>
        <begin position="96"/>
        <end position="113"/>
    </location>
</feature>
<dbReference type="AlphaFoldDB" id="A0A117KWB8"/>
<feature type="transmembrane region" description="Helical" evidence="1">
    <location>
        <begin position="213"/>
        <end position="235"/>
    </location>
</feature>
<protein>
    <submittedName>
        <fullName evidence="2">DUF3307 domain-containing protein</fullName>
    </submittedName>
</protein>
<name>A0A117KWB8_9THEO</name>
<feature type="transmembrane region" description="Helical" evidence="1">
    <location>
        <begin position="125"/>
        <end position="150"/>
    </location>
</feature>
<proteinExistence type="predicted"/>
<keyword evidence="1" id="KW-0472">Membrane</keyword>
<dbReference type="RefSeq" id="WP_278429583.1">
    <property type="nucleotide sequence ID" value="NZ_DOLB01000165.1"/>
</dbReference>